<protein>
    <submittedName>
        <fullName evidence="1">Uncharacterized protein</fullName>
    </submittedName>
</protein>
<sequence>MQHNCEAKYISKLLKTENSHQVENSHILHTRISC</sequence>
<accession>A0A2P2MY14</accession>
<dbReference type="EMBL" id="GGEC01054614">
    <property type="protein sequence ID" value="MBX35098.1"/>
    <property type="molecule type" value="Transcribed_RNA"/>
</dbReference>
<organism evidence="1">
    <name type="scientific">Rhizophora mucronata</name>
    <name type="common">Asiatic mangrove</name>
    <dbReference type="NCBI Taxonomy" id="61149"/>
    <lineage>
        <taxon>Eukaryota</taxon>
        <taxon>Viridiplantae</taxon>
        <taxon>Streptophyta</taxon>
        <taxon>Embryophyta</taxon>
        <taxon>Tracheophyta</taxon>
        <taxon>Spermatophyta</taxon>
        <taxon>Magnoliopsida</taxon>
        <taxon>eudicotyledons</taxon>
        <taxon>Gunneridae</taxon>
        <taxon>Pentapetalae</taxon>
        <taxon>rosids</taxon>
        <taxon>fabids</taxon>
        <taxon>Malpighiales</taxon>
        <taxon>Rhizophoraceae</taxon>
        <taxon>Rhizophora</taxon>
    </lineage>
</organism>
<evidence type="ECO:0000313" key="1">
    <source>
        <dbReference type="EMBL" id="MBX35098.1"/>
    </source>
</evidence>
<dbReference type="AlphaFoldDB" id="A0A2P2MY14"/>
<proteinExistence type="predicted"/>
<name>A0A2P2MY14_RHIMU</name>
<reference evidence="1" key="1">
    <citation type="submission" date="2018-02" db="EMBL/GenBank/DDBJ databases">
        <title>Rhizophora mucronata_Transcriptome.</title>
        <authorList>
            <person name="Meera S.P."/>
            <person name="Sreeshan A."/>
            <person name="Augustine A."/>
        </authorList>
    </citation>
    <scope>NUCLEOTIDE SEQUENCE</scope>
    <source>
        <tissue evidence="1">Leaf</tissue>
    </source>
</reference>